<accession>A0ABP7L4D1</accession>
<evidence type="ECO:0000313" key="4">
    <source>
        <dbReference type="EMBL" id="GAA3894736.1"/>
    </source>
</evidence>
<keyword evidence="5" id="KW-1185">Reference proteome</keyword>
<evidence type="ECO:0000313" key="5">
    <source>
        <dbReference type="Proteomes" id="UP001500827"/>
    </source>
</evidence>
<proteinExistence type="inferred from homology"/>
<dbReference type="PANTHER" id="PTHR10858">
    <property type="entry name" value="DEOXYRIBONUCLEASE II"/>
    <property type="match status" value="1"/>
</dbReference>
<gene>
    <name evidence="4" type="ORF">GCM10022276_12330</name>
</gene>
<feature type="chain" id="PRO_5046143850" evidence="3">
    <location>
        <begin position="34"/>
        <end position="428"/>
    </location>
</feature>
<keyword evidence="3" id="KW-0732">Signal</keyword>
<dbReference type="Proteomes" id="UP001500827">
    <property type="component" value="Unassembled WGS sequence"/>
</dbReference>
<evidence type="ECO:0000256" key="3">
    <source>
        <dbReference type="SAM" id="SignalP"/>
    </source>
</evidence>
<sequence>MQSQWPLGIIISRTLRALAAVVALCLSVDVALAAAPSPMVDQAHRAEWVFAFKFNAGTFPTSGALSSCLFGGGPQSYPSSQRYVFASKVTPALADGPGLIGTSTADPLGATFAKIYASGLNFVVWNDQFYRHPPISGCSESCGGPWGHSKGVVAWDDQGRGIIIQVTTPSWPGSGTAAAPRADDGNTLGCVDDDNVKASQHFFELRLTPTDTAAVLDALANASVVTDVTNPQLARLGGPPELRTRAQQLGHKSNSTQLLDVVLSSGVRLIAKPSQLHAPPWQMLSARLGGVSLRAATWWASPRLPTTVAGQTIVCWRSDLGTPGAVDIATSGSWSGHAIGLQGGPQPNANHAKVGVSTDGTHHYAIFADLNQQGRLTGKCDSSQNGRGGLFFIVDDPALHASLAALINGETASTAVPKTGVTELGPSH</sequence>
<dbReference type="PANTHER" id="PTHR10858:SF23">
    <property type="entry name" value="DEOXYRIBONUCLEASE II"/>
    <property type="match status" value="1"/>
</dbReference>
<comment type="similarity">
    <text evidence="1">Belongs to the DNase II family.</text>
</comment>
<dbReference type="EMBL" id="BAABBM010000001">
    <property type="protein sequence ID" value="GAA3894736.1"/>
    <property type="molecule type" value="Genomic_DNA"/>
</dbReference>
<dbReference type="RefSeq" id="WP_344698799.1">
    <property type="nucleotide sequence ID" value="NZ_BAABBM010000001.1"/>
</dbReference>
<protein>
    <submittedName>
        <fullName evidence="4">Uncharacterized protein</fullName>
    </submittedName>
</protein>
<organism evidence="4 5">
    <name type="scientific">Sphingomonas limnosediminicola</name>
    <dbReference type="NCBI Taxonomy" id="940133"/>
    <lineage>
        <taxon>Bacteria</taxon>
        <taxon>Pseudomonadati</taxon>
        <taxon>Pseudomonadota</taxon>
        <taxon>Alphaproteobacteria</taxon>
        <taxon>Sphingomonadales</taxon>
        <taxon>Sphingomonadaceae</taxon>
        <taxon>Sphingomonas</taxon>
    </lineage>
</organism>
<keyword evidence="2" id="KW-0378">Hydrolase</keyword>
<comment type="caution">
    <text evidence="4">The sequence shown here is derived from an EMBL/GenBank/DDBJ whole genome shotgun (WGS) entry which is preliminary data.</text>
</comment>
<evidence type="ECO:0000256" key="2">
    <source>
        <dbReference type="ARBA" id="ARBA00022801"/>
    </source>
</evidence>
<evidence type="ECO:0000256" key="1">
    <source>
        <dbReference type="ARBA" id="ARBA00007527"/>
    </source>
</evidence>
<reference evidence="5" key="1">
    <citation type="journal article" date="2019" name="Int. J. Syst. Evol. Microbiol.">
        <title>The Global Catalogue of Microorganisms (GCM) 10K type strain sequencing project: providing services to taxonomists for standard genome sequencing and annotation.</title>
        <authorList>
            <consortium name="The Broad Institute Genomics Platform"/>
            <consortium name="The Broad Institute Genome Sequencing Center for Infectious Disease"/>
            <person name="Wu L."/>
            <person name="Ma J."/>
        </authorList>
    </citation>
    <scope>NUCLEOTIDE SEQUENCE [LARGE SCALE GENOMIC DNA]</scope>
    <source>
        <strain evidence="5">JCM 17543</strain>
    </source>
</reference>
<dbReference type="Pfam" id="PF03265">
    <property type="entry name" value="DNase_II"/>
    <property type="match status" value="1"/>
</dbReference>
<name>A0ABP7L4D1_9SPHN</name>
<dbReference type="InterPro" id="IPR004947">
    <property type="entry name" value="DNase_II"/>
</dbReference>
<feature type="signal peptide" evidence="3">
    <location>
        <begin position="1"/>
        <end position="33"/>
    </location>
</feature>